<evidence type="ECO:0000256" key="3">
    <source>
        <dbReference type="ARBA" id="ARBA00022691"/>
    </source>
</evidence>
<dbReference type="InterPro" id="IPR012967">
    <property type="entry name" value="COMT_dimerisation"/>
</dbReference>
<organism evidence="7 8">
    <name type="scientific">Nitrospira tepida</name>
    <dbReference type="NCBI Taxonomy" id="2973512"/>
    <lineage>
        <taxon>Bacteria</taxon>
        <taxon>Pseudomonadati</taxon>
        <taxon>Nitrospirota</taxon>
        <taxon>Nitrospiria</taxon>
        <taxon>Nitrospirales</taxon>
        <taxon>Nitrospiraceae</taxon>
        <taxon>Nitrospira</taxon>
    </lineage>
</organism>
<dbReference type="Pfam" id="PF00891">
    <property type="entry name" value="Methyltransf_2"/>
    <property type="match status" value="1"/>
</dbReference>
<dbReference type="InterPro" id="IPR001077">
    <property type="entry name" value="COMT_C"/>
</dbReference>
<dbReference type="KEGG" id="nti:DNFV4_01751"/>
<protein>
    <submittedName>
        <fullName evidence="7">Methyltransferase domain-containing protein</fullName>
    </submittedName>
</protein>
<dbReference type="PROSITE" id="PS51683">
    <property type="entry name" value="SAM_OMT_II"/>
    <property type="match status" value="1"/>
</dbReference>
<evidence type="ECO:0000313" key="7">
    <source>
        <dbReference type="EMBL" id="CAI4031326.1"/>
    </source>
</evidence>
<dbReference type="InterPro" id="IPR036388">
    <property type="entry name" value="WH-like_DNA-bd_sf"/>
</dbReference>
<dbReference type="PANTHER" id="PTHR43712:SF2">
    <property type="entry name" value="O-METHYLTRANSFERASE CICE"/>
    <property type="match status" value="1"/>
</dbReference>
<dbReference type="GO" id="GO:0032259">
    <property type="term" value="P:methylation"/>
    <property type="evidence" value="ECO:0007669"/>
    <property type="project" value="UniProtKB-KW"/>
</dbReference>
<name>A0AA86T6S8_9BACT</name>
<evidence type="ECO:0000256" key="2">
    <source>
        <dbReference type="ARBA" id="ARBA00022679"/>
    </source>
</evidence>
<dbReference type="GO" id="GO:0008171">
    <property type="term" value="F:O-methyltransferase activity"/>
    <property type="evidence" value="ECO:0007669"/>
    <property type="project" value="InterPro"/>
</dbReference>
<dbReference type="CDD" id="cd02440">
    <property type="entry name" value="AdoMet_MTases"/>
    <property type="match status" value="1"/>
</dbReference>
<evidence type="ECO:0000313" key="8">
    <source>
        <dbReference type="Proteomes" id="UP001179121"/>
    </source>
</evidence>
<dbReference type="EMBL" id="OX365700">
    <property type="protein sequence ID" value="CAI4031326.1"/>
    <property type="molecule type" value="Genomic_DNA"/>
</dbReference>
<keyword evidence="8" id="KW-1185">Reference proteome</keyword>
<accession>A0AA86T6S8</accession>
<feature type="active site" description="Proton acceptor" evidence="4">
    <location>
        <position position="240"/>
    </location>
</feature>
<feature type="domain" description="O-methyltransferase dimerisation" evidence="6">
    <location>
        <begin position="17"/>
        <end position="86"/>
    </location>
</feature>
<evidence type="ECO:0000259" key="6">
    <source>
        <dbReference type="Pfam" id="PF08100"/>
    </source>
</evidence>
<evidence type="ECO:0000256" key="4">
    <source>
        <dbReference type="PIRSR" id="PIRSR005739-1"/>
    </source>
</evidence>
<dbReference type="Proteomes" id="UP001179121">
    <property type="component" value="Chromosome"/>
</dbReference>
<sequence>MKPLPTIRTFEDFRDAVNGYRLPRLILTALDLDLFTHIGTGTWSIPDLAKQVAASERGLNILCRNLASAGLLIKKGGRYRSSRLAAVELNAKSPHHRQAYVELLREGWANWSQLTESVRTGREVDPDTSPDDPAYRRQFSWAMHHRAVEPAPRVVVQVPLKGVKTLLDLGGGPGTYALEFLARHPRLQATLCDRAPALEVAREIAATHKGGARLSYLPLNFMEADVPGQYDVIWYSNVLHIYSPEDNQALFKRLVPILTPGGRLIIQDAFLLDREGLYPAEANLFAGTMLLCTERGNTYSLSETAGWLRQAGFRRVRTIPIKKGTGDWEGGLLEASLSR</sequence>
<reference evidence="7" key="1">
    <citation type="submission" date="2022-10" db="EMBL/GenBank/DDBJ databases">
        <authorList>
            <person name="Koch H."/>
        </authorList>
    </citation>
    <scope>NUCLEOTIDE SEQUENCE</scope>
    <source>
        <strain evidence="7">DNF</strain>
    </source>
</reference>
<evidence type="ECO:0000259" key="5">
    <source>
        <dbReference type="Pfam" id="PF00891"/>
    </source>
</evidence>
<dbReference type="PANTHER" id="PTHR43712">
    <property type="entry name" value="PUTATIVE (AFU_ORTHOLOGUE AFUA_4G14580)-RELATED"/>
    <property type="match status" value="1"/>
</dbReference>
<dbReference type="InterPro" id="IPR016461">
    <property type="entry name" value="COMT-like"/>
</dbReference>
<proteinExistence type="predicted"/>
<evidence type="ECO:0000256" key="1">
    <source>
        <dbReference type="ARBA" id="ARBA00022603"/>
    </source>
</evidence>
<dbReference type="SUPFAM" id="SSF53335">
    <property type="entry name" value="S-adenosyl-L-methionine-dependent methyltransferases"/>
    <property type="match status" value="1"/>
</dbReference>
<dbReference type="InterPro" id="IPR029063">
    <property type="entry name" value="SAM-dependent_MTases_sf"/>
</dbReference>
<dbReference type="Pfam" id="PF08100">
    <property type="entry name" value="Dimerisation"/>
    <property type="match status" value="1"/>
</dbReference>
<dbReference type="GO" id="GO:0046983">
    <property type="term" value="F:protein dimerization activity"/>
    <property type="evidence" value="ECO:0007669"/>
    <property type="project" value="InterPro"/>
</dbReference>
<dbReference type="AlphaFoldDB" id="A0AA86T6S8"/>
<keyword evidence="3" id="KW-0949">S-adenosyl-L-methionine</keyword>
<keyword evidence="1 7" id="KW-0489">Methyltransferase</keyword>
<keyword evidence="2" id="KW-0808">Transferase</keyword>
<gene>
    <name evidence="7" type="ORF">DNFV4_01751</name>
</gene>
<dbReference type="InterPro" id="IPR036390">
    <property type="entry name" value="WH_DNA-bd_sf"/>
</dbReference>
<dbReference type="Gene3D" id="3.40.50.150">
    <property type="entry name" value="Vaccinia Virus protein VP39"/>
    <property type="match status" value="1"/>
</dbReference>
<dbReference type="Gene3D" id="1.10.10.10">
    <property type="entry name" value="Winged helix-like DNA-binding domain superfamily/Winged helix DNA-binding domain"/>
    <property type="match status" value="1"/>
</dbReference>
<dbReference type="SUPFAM" id="SSF46785">
    <property type="entry name" value="Winged helix' DNA-binding domain"/>
    <property type="match status" value="1"/>
</dbReference>
<feature type="domain" description="O-methyltransferase C-terminal" evidence="5">
    <location>
        <begin position="130"/>
        <end position="314"/>
    </location>
</feature>
<dbReference type="RefSeq" id="WP_289268256.1">
    <property type="nucleotide sequence ID" value="NZ_OX365700.1"/>
</dbReference>